<dbReference type="Proteomes" id="UP000318864">
    <property type="component" value="Unassembled WGS sequence"/>
</dbReference>
<evidence type="ECO:0000313" key="2">
    <source>
        <dbReference type="Proteomes" id="UP000318864"/>
    </source>
</evidence>
<dbReference type="Gene3D" id="2.30.110.10">
    <property type="entry name" value="Electron Transport, Fmn-binding Protein, Chain A"/>
    <property type="match status" value="1"/>
</dbReference>
<dbReference type="SUPFAM" id="SSF50475">
    <property type="entry name" value="FMN-binding split barrel"/>
    <property type="match status" value="1"/>
</dbReference>
<dbReference type="InterPro" id="IPR012349">
    <property type="entry name" value="Split_barrel_FMN-bd"/>
</dbReference>
<dbReference type="EMBL" id="RBZW01000012">
    <property type="protein sequence ID" value="THE66082.1"/>
    <property type="molecule type" value="Genomic_DNA"/>
</dbReference>
<reference evidence="1 2" key="1">
    <citation type="submission" date="2018-10" db="EMBL/GenBank/DDBJ databases">
        <title>Natronolimnobius sp. XQ-INN 246 isolated from Inner Mongolia Autonomous Region of China.</title>
        <authorList>
            <person name="Xue Q."/>
        </authorList>
    </citation>
    <scope>NUCLEOTIDE SEQUENCE [LARGE SCALE GENOMIC DNA]</scope>
    <source>
        <strain evidence="1 2">XQ-INN 246</strain>
    </source>
</reference>
<sequence>MSIKQEVDMTDAEIDDFLGRQETGVLSLARTDDPYAIPISYGYDEANQQFYIRLVSTPESEKRAFLESTPAARLVVYEEDGDVYRSIIATGTLESIQPDDLTPDQIAQYGQAKRPLFEIWAQGKDELDIELYCLTPESLDGRRTSVDREG</sequence>
<protein>
    <submittedName>
        <fullName evidence="1">Pyridoxamine 5'-phosphate oxidase family protein</fullName>
    </submittedName>
</protein>
<comment type="caution">
    <text evidence="1">The sequence shown here is derived from an EMBL/GenBank/DDBJ whole genome shotgun (WGS) entry which is preliminary data.</text>
</comment>
<dbReference type="RefSeq" id="WP_141463419.1">
    <property type="nucleotide sequence ID" value="NZ_RBZW01000012.1"/>
</dbReference>
<organism evidence="1 2">
    <name type="scientific">Salinadaptatus halalkaliphilus</name>
    <dbReference type="NCBI Taxonomy" id="2419781"/>
    <lineage>
        <taxon>Archaea</taxon>
        <taxon>Methanobacteriati</taxon>
        <taxon>Methanobacteriota</taxon>
        <taxon>Stenosarchaea group</taxon>
        <taxon>Halobacteria</taxon>
        <taxon>Halobacteriales</taxon>
        <taxon>Natrialbaceae</taxon>
        <taxon>Salinadaptatus</taxon>
    </lineage>
</organism>
<dbReference type="InterPro" id="IPR024747">
    <property type="entry name" value="Pyridox_Oxase-rel"/>
</dbReference>
<proteinExistence type="predicted"/>
<dbReference type="AlphaFoldDB" id="A0A4S3TP45"/>
<evidence type="ECO:0000313" key="1">
    <source>
        <dbReference type="EMBL" id="THE66082.1"/>
    </source>
</evidence>
<accession>A0A4S3TP45</accession>
<gene>
    <name evidence="1" type="ORF">D8Y22_03930</name>
</gene>
<dbReference type="Pfam" id="PF12900">
    <property type="entry name" value="Pyridox_ox_2"/>
    <property type="match status" value="1"/>
</dbReference>
<name>A0A4S3TP45_9EURY</name>
<keyword evidence="2" id="KW-1185">Reference proteome</keyword>
<dbReference type="OrthoDB" id="953at2157"/>